<evidence type="ECO:0000256" key="13">
    <source>
        <dbReference type="RuleBase" id="RU361183"/>
    </source>
</evidence>
<feature type="binding site" evidence="12">
    <location>
        <position position="162"/>
    </location>
    <ligand>
        <name>Zn(2+)</name>
        <dbReference type="ChEBI" id="CHEBI:29105"/>
        <note>catalytic</note>
    </ligand>
</feature>
<evidence type="ECO:0000256" key="8">
    <source>
        <dbReference type="ARBA" id="ARBA00023145"/>
    </source>
</evidence>
<feature type="disulfide bond" evidence="11">
    <location>
        <begin position="305"/>
        <end position="339"/>
    </location>
</feature>
<keyword evidence="8" id="KW-0865">Zymogen</keyword>
<feature type="region of interest" description="Disordered" evidence="14">
    <location>
        <begin position="419"/>
        <end position="445"/>
    </location>
</feature>
<feature type="domain" description="ShKT" evidence="15">
    <location>
        <begin position="347"/>
        <end position="381"/>
    </location>
</feature>
<comment type="cofactor">
    <cofactor evidence="12 13">
        <name>Zn(2+)</name>
        <dbReference type="ChEBI" id="CHEBI:29105"/>
    </cofactor>
    <text evidence="12 13">Binds 1 zinc ion per subunit.</text>
</comment>
<evidence type="ECO:0000259" key="15">
    <source>
        <dbReference type="PROSITE" id="PS51670"/>
    </source>
</evidence>
<evidence type="ECO:0000256" key="14">
    <source>
        <dbReference type="SAM" id="MobiDB-lite"/>
    </source>
</evidence>
<evidence type="ECO:0000313" key="18">
    <source>
        <dbReference type="WBParaSite" id="TCNE_0001499001-mRNA-1"/>
    </source>
</evidence>
<evidence type="ECO:0000259" key="16">
    <source>
        <dbReference type="PROSITE" id="PS51864"/>
    </source>
</evidence>
<dbReference type="Pfam" id="PF01549">
    <property type="entry name" value="ShK"/>
    <property type="match status" value="3"/>
</dbReference>
<feature type="binding site" evidence="12">
    <location>
        <position position="152"/>
    </location>
    <ligand>
        <name>Zn(2+)</name>
        <dbReference type="ChEBI" id="CHEBI:29105"/>
        <note>catalytic</note>
    </ligand>
</feature>
<name>A0A183V2M0_TOXCA</name>
<evidence type="ECO:0000256" key="7">
    <source>
        <dbReference type="ARBA" id="ARBA00023049"/>
    </source>
</evidence>
<evidence type="ECO:0000256" key="5">
    <source>
        <dbReference type="ARBA" id="ARBA00022801"/>
    </source>
</evidence>
<dbReference type="InterPro" id="IPR001506">
    <property type="entry name" value="Peptidase_M12A"/>
</dbReference>
<dbReference type="EC" id="3.4.24.-" evidence="13"/>
<dbReference type="Gene3D" id="3.40.390.10">
    <property type="entry name" value="Collagenase (Catalytic Domain)"/>
    <property type="match status" value="1"/>
</dbReference>
<organism evidence="17 18">
    <name type="scientific">Toxocara canis</name>
    <name type="common">Canine roundworm</name>
    <dbReference type="NCBI Taxonomy" id="6265"/>
    <lineage>
        <taxon>Eukaryota</taxon>
        <taxon>Metazoa</taxon>
        <taxon>Ecdysozoa</taxon>
        <taxon>Nematoda</taxon>
        <taxon>Chromadorea</taxon>
        <taxon>Rhabditida</taxon>
        <taxon>Spirurina</taxon>
        <taxon>Ascaridomorpha</taxon>
        <taxon>Ascaridoidea</taxon>
        <taxon>Toxocaridae</taxon>
        <taxon>Toxocara</taxon>
    </lineage>
</organism>
<feature type="compositionally biased region" description="Polar residues" evidence="14">
    <location>
        <begin position="419"/>
        <end position="431"/>
    </location>
</feature>
<feature type="active site" evidence="12">
    <location>
        <position position="153"/>
    </location>
</feature>
<dbReference type="AlphaFoldDB" id="A0A183V2M0"/>
<dbReference type="InterPro" id="IPR003582">
    <property type="entry name" value="ShKT_dom"/>
</dbReference>
<evidence type="ECO:0000256" key="9">
    <source>
        <dbReference type="ARBA" id="ARBA00023157"/>
    </source>
</evidence>
<dbReference type="PRINTS" id="PR00480">
    <property type="entry name" value="ASTACIN"/>
</dbReference>
<dbReference type="FunFam" id="3.40.390.10:FF:000015">
    <property type="entry name" value="Meprin A subunit"/>
    <property type="match status" value="1"/>
</dbReference>
<proteinExistence type="predicted"/>
<keyword evidence="4" id="KW-0732">Signal</keyword>
<dbReference type="Proteomes" id="UP000050794">
    <property type="component" value="Unassembled WGS sequence"/>
</dbReference>
<keyword evidence="5 12" id="KW-0378">Hydrolase</keyword>
<evidence type="ECO:0000256" key="10">
    <source>
        <dbReference type="ARBA" id="ARBA00023180"/>
    </source>
</evidence>
<keyword evidence="2 12" id="KW-0645">Protease</keyword>
<evidence type="ECO:0000256" key="4">
    <source>
        <dbReference type="ARBA" id="ARBA00022729"/>
    </source>
</evidence>
<dbReference type="InterPro" id="IPR006026">
    <property type="entry name" value="Peptidase_Metallo"/>
</dbReference>
<feature type="domain" description="ShKT" evidence="15">
    <location>
        <begin position="305"/>
        <end position="339"/>
    </location>
</feature>
<dbReference type="InterPro" id="IPR034035">
    <property type="entry name" value="Astacin-like_dom"/>
</dbReference>
<keyword evidence="9 11" id="KW-1015">Disulfide bond</keyword>
<evidence type="ECO:0000313" key="17">
    <source>
        <dbReference type="Proteomes" id="UP000050794"/>
    </source>
</evidence>
<reference evidence="18" key="1">
    <citation type="submission" date="2016-06" db="UniProtKB">
        <authorList>
            <consortium name="WormBaseParasite"/>
        </authorList>
    </citation>
    <scope>IDENTIFICATION</scope>
</reference>
<feature type="domain" description="ShKT" evidence="15">
    <location>
        <begin position="444"/>
        <end position="479"/>
    </location>
</feature>
<dbReference type="InterPro" id="IPR024079">
    <property type="entry name" value="MetalloPept_cat_dom_sf"/>
</dbReference>
<dbReference type="GO" id="GO:0006508">
    <property type="term" value="P:proteolysis"/>
    <property type="evidence" value="ECO:0007669"/>
    <property type="project" value="UniProtKB-KW"/>
</dbReference>
<dbReference type="GO" id="GO:0008270">
    <property type="term" value="F:zinc ion binding"/>
    <property type="evidence" value="ECO:0007669"/>
    <property type="project" value="UniProtKB-UniRule"/>
</dbReference>
<comment type="caution">
    <text evidence="11">Lacks conserved residue(s) required for the propagation of feature annotation.</text>
</comment>
<dbReference type="PROSITE" id="PS51670">
    <property type="entry name" value="SHKT"/>
    <property type="match status" value="3"/>
</dbReference>
<feature type="domain" description="Peptidase M12A" evidence="16">
    <location>
        <begin position="61"/>
        <end position="254"/>
    </location>
</feature>
<feature type="binding site" evidence="12">
    <location>
        <position position="156"/>
    </location>
    <ligand>
        <name>Zn(2+)</name>
        <dbReference type="ChEBI" id="CHEBI:29105"/>
        <note>catalytic</note>
    </ligand>
</feature>
<dbReference type="SMART" id="SM00254">
    <property type="entry name" value="ShKT"/>
    <property type="match status" value="3"/>
</dbReference>
<evidence type="ECO:0000256" key="12">
    <source>
        <dbReference type="PROSITE-ProRule" id="PRU01211"/>
    </source>
</evidence>
<keyword evidence="3 12" id="KW-0479">Metal-binding</keyword>
<dbReference type="PROSITE" id="PS51864">
    <property type="entry name" value="ASTACIN"/>
    <property type="match status" value="1"/>
</dbReference>
<dbReference type="PANTHER" id="PTHR10127:SF897">
    <property type="entry name" value="ZINC METALLOPROTEINASE NAS-15"/>
    <property type="match status" value="1"/>
</dbReference>
<evidence type="ECO:0000256" key="3">
    <source>
        <dbReference type="ARBA" id="ARBA00022723"/>
    </source>
</evidence>
<dbReference type="SUPFAM" id="SSF55486">
    <property type="entry name" value="Metalloproteases ('zincins'), catalytic domain"/>
    <property type="match status" value="1"/>
</dbReference>
<evidence type="ECO:0000256" key="6">
    <source>
        <dbReference type="ARBA" id="ARBA00022833"/>
    </source>
</evidence>
<dbReference type="GO" id="GO:0004222">
    <property type="term" value="F:metalloendopeptidase activity"/>
    <property type="evidence" value="ECO:0007669"/>
    <property type="project" value="UniProtKB-UniRule"/>
</dbReference>
<evidence type="ECO:0000256" key="11">
    <source>
        <dbReference type="PROSITE-ProRule" id="PRU01005"/>
    </source>
</evidence>
<evidence type="ECO:0000256" key="2">
    <source>
        <dbReference type="ARBA" id="ARBA00022670"/>
    </source>
</evidence>
<dbReference type="Gene3D" id="1.10.10.1940">
    <property type="match status" value="2"/>
</dbReference>
<keyword evidence="6 12" id="KW-0862">Zinc</keyword>
<keyword evidence="7 12" id="KW-0482">Metalloprotease</keyword>
<evidence type="ECO:0000256" key="1">
    <source>
        <dbReference type="ARBA" id="ARBA00002657"/>
    </source>
</evidence>
<dbReference type="CDD" id="cd04280">
    <property type="entry name" value="ZnMc_astacin_like"/>
    <property type="match status" value="1"/>
</dbReference>
<keyword evidence="10" id="KW-0325">Glycoprotein</keyword>
<protein>
    <recommendedName>
        <fullName evidence="13">Metalloendopeptidase</fullName>
        <ecNumber evidence="13">3.4.24.-</ecNumber>
    </recommendedName>
</protein>
<dbReference type="SMART" id="SM00235">
    <property type="entry name" value="ZnMc"/>
    <property type="match status" value="1"/>
</dbReference>
<dbReference type="PANTHER" id="PTHR10127">
    <property type="entry name" value="DISCOIDIN, CUB, EGF, LAMININ , AND ZINC METALLOPROTEASE DOMAIN CONTAINING"/>
    <property type="match status" value="1"/>
</dbReference>
<sequence>LNITDFEMASQLVEQLTDDDWDSEAVYQSNHFEGDIAMDLNITTVQLFIYGALSNKNSLYNAVRNRHQLWPHAVIPYAISSQYSAYSRSVIAASMQEYSIHTCIRWVPKSDYDISYVYIMPDLGCYSMVGRTGGRQMLSLGSGCIQKGIIMHELMHAVGFFHEQSRTDRDEYVTILWNNIQPGMHGQFEKYGHGTIQSLGMEYDYASIMHYGPRAFSRNGLPTIVPKSVSATIGQRAGFSKIDAAKINKLYNCPTDLISSTTATISSSTTVVSPNTTTTATKPESVTTHPTIVTTTFAPNTTEICRDRRYECPKLAEQGWCKRSPEWMEEYCAQSCGICGIRPAPSCEDLRVDCPALVMARHCKTSKTFMKTYCAKSCGFCFAPLTTEFPSIVTSGTPTATAHKFLTTLLPNSELLSTVPSGHQKSTKATIKSTESPPPTKPPCRDRKHFCTHWKDAGFCRGIFLSYMLKNCPNACALC</sequence>
<comment type="function">
    <text evidence="1">Metalloprotease.</text>
</comment>
<feature type="disulfide bond" evidence="11">
    <location>
        <begin position="347"/>
        <end position="381"/>
    </location>
</feature>
<dbReference type="Pfam" id="PF01400">
    <property type="entry name" value="Astacin"/>
    <property type="match status" value="1"/>
</dbReference>
<dbReference type="WBParaSite" id="TCNE_0001499001-mRNA-1">
    <property type="protein sequence ID" value="TCNE_0001499001-mRNA-1"/>
    <property type="gene ID" value="TCNE_0001499001"/>
</dbReference>
<keyword evidence="17" id="KW-1185">Reference proteome</keyword>
<accession>A0A183V2M0</accession>